<reference evidence="2" key="1">
    <citation type="submission" date="2021-06" db="EMBL/GenBank/DDBJ databases">
        <authorList>
            <person name="Kallberg Y."/>
            <person name="Tangrot J."/>
            <person name="Rosling A."/>
        </authorList>
    </citation>
    <scope>NUCLEOTIDE SEQUENCE</scope>
    <source>
        <strain evidence="2">IN212</strain>
    </source>
</reference>
<feature type="region of interest" description="Disordered" evidence="1">
    <location>
        <begin position="42"/>
        <end position="71"/>
    </location>
</feature>
<evidence type="ECO:0000256" key="1">
    <source>
        <dbReference type="SAM" id="MobiDB-lite"/>
    </source>
</evidence>
<protein>
    <submittedName>
        <fullName evidence="2">15906_t:CDS:1</fullName>
    </submittedName>
</protein>
<dbReference type="AlphaFoldDB" id="A0A9N8ZYC7"/>
<comment type="caution">
    <text evidence="2">The sequence shown here is derived from an EMBL/GenBank/DDBJ whole genome shotgun (WGS) entry which is preliminary data.</text>
</comment>
<dbReference type="EMBL" id="CAJVPZ010002435">
    <property type="protein sequence ID" value="CAG8512822.1"/>
    <property type="molecule type" value="Genomic_DNA"/>
</dbReference>
<evidence type="ECO:0000313" key="2">
    <source>
        <dbReference type="EMBL" id="CAG8512822.1"/>
    </source>
</evidence>
<accession>A0A9N8ZYC7</accession>
<sequence>MPNISVLISKDPRPISEINLSNVEKFSKEIYSIDLTKKKLVKSNQSKKQEQNEEPYAPITNANKNSLIRTPSSGKINLLGKIVLAQYKKRKCWTFEIEKFNNISEKVEQKKS</sequence>
<keyword evidence="3" id="KW-1185">Reference proteome</keyword>
<evidence type="ECO:0000313" key="3">
    <source>
        <dbReference type="Proteomes" id="UP000789396"/>
    </source>
</evidence>
<feature type="compositionally biased region" description="Polar residues" evidence="1">
    <location>
        <begin position="60"/>
        <end position="71"/>
    </location>
</feature>
<name>A0A9N8ZYC7_9GLOM</name>
<dbReference type="Proteomes" id="UP000789396">
    <property type="component" value="Unassembled WGS sequence"/>
</dbReference>
<gene>
    <name evidence="2" type="ORF">RFULGI_LOCUS2979</name>
</gene>
<proteinExistence type="predicted"/>
<organism evidence="2 3">
    <name type="scientific">Racocetra fulgida</name>
    <dbReference type="NCBI Taxonomy" id="60492"/>
    <lineage>
        <taxon>Eukaryota</taxon>
        <taxon>Fungi</taxon>
        <taxon>Fungi incertae sedis</taxon>
        <taxon>Mucoromycota</taxon>
        <taxon>Glomeromycotina</taxon>
        <taxon>Glomeromycetes</taxon>
        <taxon>Diversisporales</taxon>
        <taxon>Gigasporaceae</taxon>
        <taxon>Racocetra</taxon>
    </lineage>
</organism>